<dbReference type="Gene3D" id="3.40.50.80">
    <property type="entry name" value="Nucleotide-binding domain of ferredoxin-NADP reductase (FNR) module"/>
    <property type="match status" value="1"/>
</dbReference>
<dbReference type="InterPro" id="IPR023173">
    <property type="entry name" value="NADPH_Cyt_P450_Rdtase_alpha"/>
</dbReference>
<dbReference type="GO" id="GO:0009086">
    <property type="term" value="P:methionine biosynthetic process"/>
    <property type="evidence" value="ECO:0007669"/>
    <property type="project" value="TreeGrafter"/>
</dbReference>
<keyword evidence="7" id="KW-0560">Oxidoreductase</keyword>
<dbReference type="InterPro" id="IPR039261">
    <property type="entry name" value="FNR_nucleotide-bd"/>
</dbReference>
<evidence type="ECO:0000256" key="9">
    <source>
        <dbReference type="ARBA" id="ARBA00040659"/>
    </source>
</evidence>
<evidence type="ECO:0000313" key="11">
    <source>
        <dbReference type="Proteomes" id="UP001652740"/>
    </source>
</evidence>
<gene>
    <name evidence="12" type="primary">LOC113509748</name>
</gene>
<dbReference type="Pfam" id="PF00175">
    <property type="entry name" value="NAD_binding_1"/>
    <property type="match status" value="1"/>
</dbReference>
<evidence type="ECO:0000256" key="7">
    <source>
        <dbReference type="ARBA" id="ARBA00023002"/>
    </source>
</evidence>
<dbReference type="EC" id="1.16.1.8" evidence="8"/>
<dbReference type="PANTHER" id="PTHR19384:SF84">
    <property type="entry name" value="METHIONINE SYNTHASE REDUCTASE"/>
    <property type="match status" value="1"/>
</dbReference>
<comment type="cofactor">
    <cofactor evidence="2">
        <name>FAD</name>
        <dbReference type="ChEBI" id="CHEBI:57692"/>
    </cofactor>
</comment>
<dbReference type="SUPFAM" id="SSF52343">
    <property type="entry name" value="Ferredoxin reductase-like, C-terminal NADP-linked domain"/>
    <property type="match status" value="1"/>
</dbReference>
<dbReference type="GO" id="GO:0050667">
    <property type="term" value="P:homocysteine metabolic process"/>
    <property type="evidence" value="ECO:0007669"/>
    <property type="project" value="TreeGrafter"/>
</dbReference>
<keyword evidence="4" id="KW-0288">FMN</keyword>
<dbReference type="InterPro" id="IPR001433">
    <property type="entry name" value="OxRdtase_FAD/NAD-bd"/>
</dbReference>
<dbReference type="InterPro" id="IPR003097">
    <property type="entry name" value="CysJ-like_FAD-binding"/>
</dbReference>
<dbReference type="GO" id="GO:0010181">
    <property type="term" value="F:FMN binding"/>
    <property type="evidence" value="ECO:0007669"/>
    <property type="project" value="TreeGrafter"/>
</dbReference>
<dbReference type="GeneID" id="113509748"/>
<dbReference type="AlphaFoldDB" id="A0A6J1WEU2"/>
<dbReference type="SUPFAM" id="SSF63380">
    <property type="entry name" value="Riboflavin synthase domain-like"/>
    <property type="match status" value="1"/>
</dbReference>
<sequence>MVVIYNFQDIFEESSKVSMFTLPTHKENNLKLEYENLDNVTTLSTVFRAQESSLPFAASDVFYANICDHRRLTAIDDGCKAVYEITFDIAGSNFNFRPGDTIGIIPHNTSEDINLITDRLNLSTQLNVPYKLSCIVNQKGVKIPANIPVKSTLKHVLEYCVDLRSVVKKLFLFALSSYTKDENERRVLEYMCSKEGSVAYNTHILNHGVCILDIFAMFKSCKPPIEVLLSHLPRLLPRPYSIINTNIKDRNTLKICFSVITLNKNRKGLTTGWLEEMILRNSNIENQMENLSINDNINNKVPIYLRKNLSGFSLPINNETPLLMIGPGTGISPYMGFLEERQYIKEKYSQTNMGFAWLFFGCRNPSLDFIYEQELKTFQENGSLNKLSTAFSRVKDCGSKYIQDILIENGEDIIKLIKDGASIFVCGDLKNMGTQVKDTIKKCIMKHDNKSAEEAEKILSDMQKEKRYLIDSWN</sequence>
<keyword evidence="3" id="KW-0285">Flavoprotein</keyword>
<keyword evidence="11" id="KW-1185">Reference proteome</keyword>
<dbReference type="Proteomes" id="UP001652740">
    <property type="component" value="Unplaced"/>
</dbReference>
<reference evidence="12" key="1">
    <citation type="submission" date="2025-08" db="UniProtKB">
        <authorList>
            <consortium name="RefSeq"/>
        </authorList>
    </citation>
    <scope>IDENTIFICATION</scope>
    <source>
        <tissue evidence="12">Whole larvae</tissue>
    </source>
</reference>
<dbReference type="Gene3D" id="2.40.30.10">
    <property type="entry name" value="Translation factors"/>
    <property type="match status" value="1"/>
</dbReference>
<dbReference type="RefSeq" id="XP_026748958.1">
    <property type="nucleotide sequence ID" value="XM_026893157.3"/>
</dbReference>
<dbReference type="InterPro" id="IPR001709">
    <property type="entry name" value="Flavoprot_Pyr_Nucl_cyt_Rdtase"/>
</dbReference>
<dbReference type="KEGG" id="gmw:113509748"/>
<dbReference type="OrthoDB" id="1856718at2759"/>
<dbReference type="GO" id="GO:0030586">
    <property type="term" value="F:[methionine synthase] reductase (NADPH) activity"/>
    <property type="evidence" value="ECO:0007669"/>
    <property type="project" value="UniProtKB-EC"/>
</dbReference>
<evidence type="ECO:0000259" key="10">
    <source>
        <dbReference type="PROSITE" id="PS51384"/>
    </source>
</evidence>
<evidence type="ECO:0000256" key="2">
    <source>
        <dbReference type="ARBA" id="ARBA00001974"/>
    </source>
</evidence>
<dbReference type="PANTHER" id="PTHR19384">
    <property type="entry name" value="NITRIC OXIDE SYNTHASE-RELATED"/>
    <property type="match status" value="1"/>
</dbReference>
<dbReference type="GO" id="GO:0005829">
    <property type="term" value="C:cytosol"/>
    <property type="evidence" value="ECO:0007669"/>
    <property type="project" value="TreeGrafter"/>
</dbReference>
<evidence type="ECO:0000256" key="5">
    <source>
        <dbReference type="ARBA" id="ARBA00022827"/>
    </source>
</evidence>
<evidence type="ECO:0000256" key="6">
    <source>
        <dbReference type="ARBA" id="ARBA00022857"/>
    </source>
</evidence>
<dbReference type="InterPro" id="IPR017938">
    <property type="entry name" value="Riboflavin_synthase-like_b-brl"/>
</dbReference>
<name>A0A6J1WEU2_GALME</name>
<evidence type="ECO:0000256" key="3">
    <source>
        <dbReference type="ARBA" id="ARBA00022630"/>
    </source>
</evidence>
<dbReference type="PRINTS" id="PR00371">
    <property type="entry name" value="FPNCR"/>
</dbReference>
<evidence type="ECO:0000256" key="4">
    <source>
        <dbReference type="ARBA" id="ARBA00022643"/>
    </source>
</evidence>
<accession>A0A6J1WEU2</accession>
<dbReference type="FunFam" id="3.40.50.80:FF:000001">
    <property type="entry name" value="NADPH--cytochrome P450 reductase 1"/>
    <property type="match status" value="1"/>
</dbReference>
<comment type="cofactor">
    <cofactor evidence="1">
        <name>FMN</name>
        <dbReference type="ChEBI" id="CHEBI:58210"/>
    </cofactor>
</comment>
<dbReference type="GO" id="GO:0050660">
    <property type="term" value="F:flavin adenine dinucleotide binding"/>
    <property type="evidence" value="ECO:0007669"/>
    <property type="project" value="TreeGrafter"/>
</dbReference>
<keyword evidence="6" id="KW-0521">NADP</keyword>
<protein>
    <recommendedName>
        <fullName evidence="9">Methionine synthase reductase</fullName>
        <ecNumber evidence="8">1.16.1.8</ecNumber>
    </recommendedName>
</protein>
<dbReference type="FunFam" id="1.20.990.10:FF:000007">
    <property type="entry name" value="Methionine synthase reductase"/>
    <property type="match status" value="1"/>
</dbReference>
<dbReference type="InterPro" id="IPR017927">
    <property type="entry name" value="FAD-bd_FR_type"/>
</dbReference>
<evidence type="ECO:0000313" key="12">
    <source>
        <dbReference type="RefSeq" id="XP_026748958.1"/>
    </source>
</evidence>
<evidence type="ECO:0000256" key="8">
    <source>
        <dbReference type="ARBA" id="ARBA00039088"/>
    </source>
</evidence>
<dbReference type="Pfam" id="PF00667">
    <property type="entry name" value="FAD_binding_1"/>
    <property type="match status" value="1"/>
</dbReference>
<evidence type="ECO:0000256" key="1">
    <source>
        <dbReference type="ARBA" id="ARBA00001917"/>
    </source>
</evidence>
<dbReference type="Gene3D" id="1.20.990.10">
    <property type="entry name" value="NADPH-cytochrome p450 Reductase, Chain A, domain 3"/>
    <property type="match status" value="1"/>
</dbReference>
<proteinExistence type="predicted"/>
<feature type="domain" description="FAD-binding FR-type" evidence="10">
    <location>
        <begin position="59"/>
        <end position="315"/>
    </location>
</feature>
<dbReference type="PROSITE" id="PS51384">
    <property type="entry name" value="FAD_FR"/>
    <property type="match status" value="1"/>
</dbReference>
<organism evidence="11 12">
    <name type="scientific">Galleria mellonella</name>
    <name type="common">Greater wax moth</name>
    <dbReference type="NCBI Taxonomy" id="7137"/>
    <lineage>
        <taxon>Eukaryota</taxon>
        <taxon>Metazoa</taxon>
        <taxon>Ecdysozoa</taxon>
        <taxon>Arthropoda</taxon>
        <taxon>Hexapoda</taxon>
        <taxon>Insecta</taxon>
        <taxon>Pterygota</taxon>
        <taxon>Neoptera</taxon>
        <taxon>Endopterygota</taxon>
        <taxon>Lepidoptera</taxon>
        <taxon>Glossata</taxon>
        <taxon>Ditrysia</taxon>
        <taxon>Pyraloidea</taxon>
        <taxon>Pyralidae</taxon>
        <taxon>Galleriinae</taxon>
        <taxon>Galleria</taxon>
    </lineage>
</organism>
<keyword evidence="5" id="KW-0274">FAD</keyword>